<name>A0A2G9C6T6_9BURK</name>
<dbReference type="GO" id="GO:0051276">
    <property type="term" value="P:chromosome organization"/>
    <property type="evidence" value="ECO:0007669"/>
    <property type="project" value="InterPro"/>
</dbReference>
<sequence>MTTGSTPKRERFAQEIVRGASQSEAYRIAFKADRMKPDTIHKRASELMRDGWVKARVAELAAGVERELTIEVADLLREAGRIVFSDIRKITKPNGRLMLPHELDADTAAVIKSFEIDKDGAIKYVFWDKNSAMERPFKHKGLFELDNKQKADPLAELLGALKGNVVGPVAQEGKG</sequence>
<keyword evidence="2" id="KW-1185">Reference proteome</keyword>
<dbReference type="Gene3D" id="1.10.10.1400">
    <property type="entry name" value="Terminase, small subunit, N-terminal DNA-binding domain, HTH motif"/>
    <property type="match status" value="1"/>
</dbReference>
<dbReference type="AlphaFoldDB" id="A0A2G9C6T6"/>
<gene>
    <name evidence="1" type="ORF">CS062_16325</name>
</gene>
<protein>
    <recommendedName>
        <fullName evidence="3">Terminase small subunit</fullName>
    </recommendedName>
</protein>
<evidence type="ECO:0000313" key="2">
    <source>
        <dbReference type="Proteomes" id="UP000231501"/>
    </source>
</evidence>
<evidence type="ECO:0008006" key="3">
    <source>
        <dbReference type="Google" id="ProtNLM"/>
    </source>
</evidence>
<dbReference type="OrthoDB" id="8227562at2"/>
<dbReference type="RefSeq" id="WP_099862671.1">
    <property type="nucleotide sequence ID" value="NZ_PEOG01000045.1"/>
</dbReference>
<evidence type="ECO:0000313" key="1">
    <source>
        <dbReference type="EMBL" id="PIM52118.1"/>
    </source>
</evidence>
<reference evidence="1 2" key="1">
    <citation type="submission" date="2017-11" db="EMBL/GenBank/DDBJ databases">
        <title>Draft genome sequence of Mitsuaria sp. HWN-4.</title>
        <authorList>
            <person name="Gundlapally S.R."/>
        </authorList>
    </citation>
    <scope>NUCLEOTIDE SEQUENCE [LARGE SCALE GENOMIC DNA]</scope>
    <source>
        <strain evidence="1 2">HWN-4</strain>
    </source>
</reference>
<comment type="caution">
    <text evidence="1">The sequence shown here is derived from an EMBL/GenBank/DDBJ whole genome shotgun (WGS) entry which is preliminary data.</text>
</comment>
<organism evidence="1 2">
    <name type="scientific">Roseateles chitinivorans</name>
    <dbReference type="NCBI Taxonomy" id="2917965"/>
    <lineage>
        <taxon>Bacteria</taxon>
        <taxon>Pseudomonadati</taxon>
        <taxon>Pseudomonadota</taxon>
        <taxon>Betaproteobacteria</taxon>
        <taxon>Burkholderiales</taxon>
        <taxon>Sphaerotilaceae</taxon>
        <taxon>Roseateles</taxon>
    </lineage>
</organism>
<accession>A0A2G9C6T6</accession>
<dbReference type="EMBL" id="PEOG01000045">
    <property type="protein sequence ID" value="PIM52118.1"/>
    <property type="molecule type" value="Genomic_DNA"/>
</dbReference>
<dbReference type="Pfam" id="PF03592">
    <property type="entry name" value="Terminase_2"/>
    <property type="match status" value="1"/>
</dbReference>
<dbReference type="InterPro" id="IPR005335">
    <property type="entry name" value="Terminase_ssu"/>
</dbReference>
<dbReference type="Proteomes" id="UP000231501">
    <property type="component" value="Unassembled WGS sequence"/>
</dbReference>
<proteinExistence type="predicted"/>
<dbReference type="InterPro" id="IPR038713">
    <property type="entry name" value="Terminase_Gp1_N_sf"/>
</dbReference>